<sequence length="159" mass="18448">MIPILLTIFVSFSTGCSQNKPEGTSSTTWVANGMDNKVSTVNEDQFILVQKHIGKEYENNFEEFKKIMDAKQVHKVKEILNELKWEYAKRDTLQPPDYQFIFQPKDPKIKVQAILHRIWITPDKDRLVIGRGENQYAFQLSKEQSATLFEILTGDKLVK</sequence>
<accession>A0ABT0WCX3</accession>
<dbReference type="Proteomes" id="UP001523262">
    <property type="component" value="Unassembled WGS sequence"/>
</dbReference>
<dbReference type="InterPro" id="IPR058780">
    <property type="entry name" value="YhfM-like_dom"/>
</dbReference>
<evidence type="ECO:0000313" key="2">
    <source>
        <dbReference type="EMBL" id="MCM2534164.1"/>
    </source>
</evidence>
<gene>
    <name evidence="2" type="ORF">NDK43_19620</name>
</gene>
<keyword evidence="3" id="KW-1185">Reference proteome</keyword>
<dbReference type="Pfam" id="PF26353">
    <property type="entry name" value="YhfM"/>
    <property type="match status" value="1"/>
</dbReference>
<dbReference type="EMBL" id="JAMQCR010000001">
    <property type="protein sequence ID" value="MCM2534164.1"/>
    <property type="molecule type" value="Genomic_DNA"/>
</dbReference>
<reference evidence="2 3" key="1">
    <citation type="submission" date="2022-06" db="EMBL/GenBank/DDBJ databases">
        <authorList>
            <person name="Jeon C.O."/>
        </authorList>
    </citation>
    <scope>NUCLEOTIDE SEQUENCE [LARGE SCALE GENOMIC DNA]</scope>
    <source>
        <strain evidence="2 3">KCTC 13943</strain>
    </source>
</reference>
<protein>
    <recommendedName>
        <fullName evidence="1">YhfM-like domain-containing protein</fullName>
    </recommendedName>
</protein>
<name>A0ABT0WCX3_9BACI</name>
<organism evidence="2 3">
    <name type="scientific">Neobacillus pocheonensis</name>
    <dbReference type="NCBI Taxonomy" id="363869"/>
    <lineage>
        <taxon>Bacteria</taxon>
        <taxon>Bacillati</taxon>
        <taxon>Bacillota</taxon>
        <taxon>Bacilli</taxon>
        <taxon>Bacillales</taxon>
        <taxon>Bacillaceae</taxon>
        <taxon>Neobacillus</taxon>
    </lineage>
</organism>
<evidence type="ECO:0000259" key="1">
    <source>
        <dbReference type="Pfam" id="PF26353"/>
    </source>
</evidence>
<comment type="caution">
    <text evidence="2">The sequence shown here is derived from an EMBL/GenBank/DDBJ whole genome shotgun (WGS) entry which is preliminary data.</text>
</comment>
<evidence type="ECO:0000313" key="3">
    <source>
        <dbReference type="Proteomes" id="UP001523262"/>
    </source>
</evidence>
<feature type="domain" description="YhfM-like" evidence="1">
    <location>
        <begin position="62"/>
        <end position="153"/>
    </location>
</feature>
<proteinExistence type="predicted"/>